<dbReference type="EMBL" id="UINC01001674">
    <property type="protein sequence ID" value="SUZ86289.1"/>
    <property type="molecule type" value="Genomic_DNA"/>
</dbReference>
<accession>A0A381R690</accession>
<evidence type="ECO:0000313" key="1">
    <source>
        <dbReference type="EMBL" id="SUZ86289.1"/>
    </source>
</evidence>
<dbReference type="AlphaFoldDB" id="A0A381R690"/>
<proteinExistence type="predicted"/>
<dbReference type="NCBIfam" id="NF033709">
    <property type="entry name" value="PorV_fam"/>
    <property type="match status" value="1"/>
</dbReference>
<gene>
    <name evidence="1" type="ORF">METZ01_LOCUS39143</name>
</gene>
<evidence type="ECO:0008006" key="2">
    <source>
        <dbReference type="Google" id="ProtNLM"/>
    </source>
</evidence>
<protein>
    <recommendedName>
        <fullName evidence="2">PorV/PorQ family protein</fullName>
    </recommendedName>
</protein>
<sequence length="368" mass="39652">MIRQKNIHIVLAITLLLGFVVDIVEAGSKKRRGTAGAQELLIPTGSRGTAMAGAYVAGISGLEAVEWNMAGLAGMNKSGQALSSYSNWIADIGVNSAAIAYKFGGNNVFGVSLKSLDFGDIPVTTAVLPDGTGEMYSPSYLTFGFLYSRKMTDRIFFGTTMKLISESIMRESARGFAIDAGVQYKSETGFSLGASMRNLGLNMLFSGPDLEEFHTPEDTEPGTNTEPRRIFLQQFELPTTLELGVSYNVNLGPATGVVAASFLNNNFSFDEYRLGAEFLFAEMLSLRGGLSMGYDPEPYGIDGIENTSDDAQDAEGFESNSEEFIWGPTFGVGLDLSKLTGLGVTVDYAYRTAKFFDGVSWLTLTVAF</sequence>
<organism evidence="1">
    <name type="scientific">marine metagenome</name>
    <dbReference type="NCBI Taxonomy" id="408172"/>
    <lineage>
        <taxon>unclassified sequences</taxon>
        <taxon>metagenomes</taxon>
        <taxon>ecological metagenomes</taxon>
    </lineage>
</organism>
<reference evidence="1" key="1">
    <citation type="submission" date="2018-05" db="EMBL/GenBank/DDBJ databases">
        <authorList>
            <person name="Lanie J.A."/>
            <person name="Ng W.-L."/>
            <person name="Kazmierczak K.M."/>
            <person name="Andrzejewski T.M."/>
            <person name="Davidsen T.M."/>
            <person name="Wayne K.J."/>
            <person name="Tettelin H."/>
            <person name="Glass J.I."/>
            <person name="Rusch D."/>
            <person name="Podicherti R."/>
            <person name="Tsui H.-C.T."/>
            <person name="Winkler M.E."/>
        </authorList>
    </citation>
    <scope>NUCLEOTIDE SEQUENCE</scope>
</reference>
<dbReference type="Gene3D" id="2.40.160.60">
    <property type="entry name" value="Outer membrane protein transport protein (OMPP1/FadL/TodX)"/>
    <property type="match status" value="1"/>
</dbReference>
<name>A0A381R690_9ZZZZ</name>